<proteinExistence type="predicted"/>
<feature type="domain" description="Resolvase/invertase-type recombinase catalytic" evidence="3">
    <location>
        <begin position="1"/>
        <end position="155"/>
    </location>
</feature>
<dbReference type="PANTHER" id="PTHR30461">
    <property type="entry name" value="DNA-INVERTASE FROM LAMBDOID PROPHAGE"/>
    <property type="match status" value="1"/>
</dbReference>
<dbReference type="GO" id="GO:0003677">
    <property type="term" value="F:DNA binding"/>
    <property type="evidence" value="ECO:0007669"/>
    <property type="project" value="UniProtKB-KW"/>
</dbReference>
<dbReference type="SMART" id="SM00857">
    <property type="entry name" value="Resolvase"/>
    <property type="match status" value="1"/>
</dbReference>
<dbReference type="InterPro" id="IPR006119">
    <property type="entry name" value="Resolv_N"/>
</dbReference>
<dbReference type="Pfam" id="PF07508">
    <property type="entry name" value="Recombinase"/>
    <property type="match status" value="1"/>
</dbReference>
<dbReference type="InterPro" id="IPR050639">
    <property type="entry name" value="SSR_resolvase"/>
</dbReference>
<protein>
    <recommendedName>
        <fullName evidence="3">Resolvase/invertase-type recombinase catalytic domain-containing protein</fullName>
    </recommendedName>
</protein>
<dbReference type="Gene3D" id="3.40.50.1390">
    <property type="entry name" value="Resolvase, N-terminal catalytic domain"/>
    <property type="match status" value="1"/>
</dbReference>
<gene>
    <name evidence="4" type="ORF">S01H1_66691</name>
</gene>
<dbReference type="InterPro" id="IPR011109">
    <property type="entry name" value="DNA_bind_recombinase_dom"/>
</dbReference>
<reference evidence="4" key="1">
    <citation type="journal article" date="2014" name="Front. Microbiol.">
        <title>High frequency of phylogenetically diverse reductive dehalogenase-homologous genes in deep subseafloor sedimentary metagenomes.</title>
        <authorList>
            <person name="Kawai M."/>
            <person name="Futagami T."/>
            <person name="Toyoda A."/>
            <person name="Takaki Y."/>
            <person name="Nishi S."/>
            <person name="Hori S."/>
            <person name="Arai W."/>
            <person name="Tsubouchi T."/>
            <person name="Morono Y."/>
            <person name="Uchiyama I."/>
            <person name="Ito T."/>
            <person name="Fujiyama A."/>
            <person name="Inagaki F."/>
            <person name="Takami H."/>
        </authorList>
    </citation>
    <scope>NUCLEOTIDE SEQUENCE</scope>
    <source>
        <strain evidence="4">Expedition CK06-06</strain>
    </source>
</reference>
<dbReference type="EMBL" id="BARS01044109">
    <property type="protein sequence ID" value="GAG32618.1"/>
    <property type="molecule type" value="Genomic_DNA"/>
</dbReference>
<name>X0X7J3_9ZZZZ</name>
<accession>X0X7J3</accession>
<comment type="caution">
    <text evidence="4">The sequence shown here is derived from an EMBL/GenBank/DDBJ whole genome shotgun (WGS) entry which is preliminary data.</text>
</comment>
<sequence length="250" mass="27649">IGLTRSSSQEVADGYGPSIQQSELVADAKGQGYQLVCIRDIVEPATINLEDRDLFNEVFAEAIRLKKKNKCGGLTFSRCDRLSRRFDAALQIALDCKKNGLALRFVRENQWLKPDDEPMQFVLFVLQAFGVHTQTGISIANLNAGRLRAAAEGKLPAGVGNGMLGYTLANKIFTPDSFIAVVDEILDKALRGNSINQITRDLLARDMRKPAGTIITRSTVASVLRHARRYAGIWDWSGYELKDLIPPRIS</sequence>
<dbReference type="InterPro" id="IPR038109">
    <property type="entry name" value="DNA_bind_recomb_sf"/>
</dbReference>
<dbReference type="Pfam" id="PF00239">
    <property type="entry name" value="Resolvase"/>
    <property type="match status" value="1"/>
</dbReference>
<feature type="non-terminal residue" evidence="4">
    <location>
        <position position="250"/>
    </location>
</feature>
<feature type="non-terminal residue" evidence="4">
    <location>
        <position position="1"/>
    </location>
</feature>
<dbReference type="Gene3D" id="3.90.1750.20">
    <property type="entry name" value="Putative Large Serine Recombinase, Chain B, Domain 2"/>
    <property type="match status" value="1"/>
</dbReference>
<organism evidence="4">
    <name type="scientific">marine sediment metagenome</name>
    <dbReference type="NCBI Taxonomy" id="412755"/>
    <lineage>
        <taxon>unclassified sequences</taxon>
        <taxon>metagenomes</taxon>
        <taxon>ecological metagenomes</taxon>
    </lineage>
</organism>
<evidence type="ECO:0000256" key="2">
    <source>
        <dbReference type="ARBA" id="ARBA00023172"/>
    </source>
</evidence>
<dbReference type="InterPro" id="IPR036162">
    <property type="entry name" value="Resolvase-like_N_sf"/>
</dbReference>
<keyword evidence="2" id="KW-0233">DNA recombination</keyword>
<evidence type="ECO:0000259" key="3">
    <source>
        <dbReference type="SMART" id="SM00857"/>
    </source>
</evidence>
<keyword evidence="1" id="KW-0238">DNA-binding</keyword>
<evidence type="ECO:0000256" key="1">
    <source>
        <dbReference type="ARBA" id="ARBA00023125"/>
    </source>
</evidence>
<dbReference type="PANTHER" id="PTHR30461:SF2">
    <property type="entry name" value="SERINE RECOMBINASE PINE-RELATED"/>
    <property type="match status" value="1"/>
</dbReference>
<evidence type="ECO:0000313" key="4">
    <source>
        <dbReference type="EMBL" id="GAG32618.1"/>
    </source>
</evidence>
<dbReference type="GO" id="GO:0000150">
    <property type="term" value="F:DNA strand exchange activity"/>
    <property type="evidence" value="ECO:0007669"/>
    <property type="project" value="InterPro"/>
</dbReference>
<dbReference type="AlphaFoldDB" id="X0X7J3"/>